<dbReference type="InterPro" id="IPR013325">
    <property type="entry name" value="RNA_pol_sigma_r2"/>
</dbReference>
<proteinExistence type="predicted"/>
<dbReference type="EMBL" id="JQ823122">
    <property type="protein sequence ID" value="AFM54694.1"/>
    <property type="molecule type" value="Genomic_DNA"/>
</dbReference>
<name>I6R9M6_9CAUD</name>
<protein>
    <submittedName>
        <fullName evidence="1">Uncharacterized protein</fullName>
    </submittedName>
</protein>
<dbReference type="OrthoDB" id="30720at10239"/>
<evidence type="ECO:0000313" key="2">
    <source>
        <dbReference type="Proteomes" id="UP000002820"/>
    </source>
</evidence>
<organism evidence="1 2">
    <name type="scientific">Nonlabens phage P12024S</name>
    <dbReference type="NCBI Taxonomy" id="1168478"/>
    <lineage>
        <taxon>Viruses</taxon>
        <taxon>Duplodnaviria</taxon>
        <taxon>Heunggongvirae</taxon>
        <taxon>Uroviricota</taxon>
        <taxon>Caudoviricetes</taxon>
        <taxon>Inhavirus</taxon>
        <taxon>Inhavirus P12024S</taxon>
    </lineage>
</organism>
<dbReference type="GO" id="GO:0006352">
    <property type="term" value="P:DNA-templated transcription initiation"/>
    <property type="evidence" value="ECO:0007669"/>
    <property type="project" value="InterPro"/>
</dbReference>
<dbReference type="KEGG" id="vg:13405312"/>
<dbReference type="GeneID" id="13405312"/>
<dbReference type="SUPFAM" id="SSF88946">
    <property type="entry name" value="Sigma2 domain of RNA polymerase sigma factors"/>
    <property type="match status" value="1"/>
</dbReference>
<dbReference type="GO" id="GO:0003700">
    <property type="term" value="F:DNA-binding transcription factor activity"/>
    <property type="evidence" value="ECO:0007669"/>
    <property type="project" value="InterPro"/>
</dbReference>
<evidence type="ECO:0000313" key="1">
    <source>
        <dbReference type="EMBL" id="AFM54694.1"/>
    </source>
</evidence>
<sequence length="159" mass="18810">MPHLLEDLSKLDTYWRKVALSICGCSVLADDLVQEMYFKMIARNPKVWNKRYVWRTIYNLYMDELRRTKKMTDLEYVEITTDPTDSDCIERVIQNAMQEMDEETTKAVMINMDDTVRGTARKMGFSAYKLWSKVKAAKEELRERTDLQTAYKQLKNGEI</sequence>
<accession>I6R9M6</accession>
<dbReference type="Proteomes" id="UP000002820">
    <property type="component" value="Segment"/>
</dbReference>
<dbReference type="RefSeq" id="YP_006560373.1">
    <property type="nucleotide sequence ID" value="NC_018271.1"/>
</dbReference>
<keyword evidence="2" id="KW-1185">Reference proteome</keyword>
<reference evidence="1 2" key="1">
    <citation type="journal article" date="2012" name="J. Virol.">
        <title>Complete Genome Sequences of Two Persicivirga Bacteriophages, P12024S and P12024L.</title>
        <authorList>
            <person name="Kang I."/>
            <person name="Jang H."/>
            <person name="Cho J.C."/>
        </authorList>
    </citation>
    <scope>NUCLEOTIDE SEQUENCE [LARGE SCALE GENOMIC DNA]</scope>
</reference>
<gene>
    <name evidence="1" type="ORF">P12024S_33</name>
</gene>